<evidence type="ECO:0000313" key="3">
    <source>
        <dbReference type="Proteomes" id="UP000317171"/>
    </source>
</evidence>
<dbReference type="PROSITE" id="PS51257">
    <property type="entry name" value="PROKAR_LIPOPROTEIN"/>
    <property type="match status" value="1"/>
</dbReference>
<evidence type="ECO:0000256" key="1">
    <source>
        <dbReference type="SAM" id="MobiDB-lite"/>
    </source>
</evidence>
<organism evidence="2 3">
    <name type="scientific">Gimesia alba</name>
    <dbReference type="NCBI Taxonomy" id="2527973"/>
    <lineage>
        <taxon>Bacteria</taxon>
        <taxon>Pseudomonadati</taxon>
        <taxon>Planctomycetota</taxon>
        <taxon>Planctomycetia</taxon>
        <taxon>Planctomycetales</taxon>
        <taxon>Planctomycetaceae</taxon>
        <taxon>Gimesia</taxon>
    </lineage>
</organism>
<keyword evidence="3" id="KW-1185">Reference proteome</keyword>
<dbReference type="OrthoDB" id="222984at2"/>
<dbReference type="Gene3D" id="1.25.40.10">
    <property type="entry name" value="Tetratricopeptide repeat domain"/>
    <property type="match status" value="2"/>
</dbReference>
<dbReference type="Proteomes" id="UP000317171">
    <property type="component" value="Chromosome"/>
</dbReference>
<dbReference type="InterPro" id="IPR044578">
    <property type="entry name" value="BIR6-like"/>
</dbReference>
<name>A0A517RA60_9PLAN</name>
<dbReference type="RefSeq" id="WP_145211258.1">
    <property type="nucleotide sequence ID" value="NZ_CP036269.1"/>
</dbReference>
<proteinExistence type="predicted"/>
<reference evidence="2 3" key="1">
    <citation type="submission" date="2019-02" db="EMBL/GenBank/DDBJ databases">
        <title>Deep-cultivation of Planctomycetes and their phenomic and genomic characterization uncovers novel biology.</title>
        <authorList>
            <person name="Wiegand S."/>
            <person name="Jogler M."/>
            <person name="Boedeker C."/>
            <person name="Pinto D."/>
            <person name="Vollmers J."/>
            <person name="Rivas-Marin E."/>
            <person name="Kohn T."/>
            <person name="Peeters S.H."/>
            <person name="Heuer A."/>
            <person name="Rast P."/>
            <person name="Oberbeckmann S."/>
            <person name="Bunk B."/>
            <person name="Jeske O."/>
            <person name="Meyerdierks A."/>
            <person name="Storesund J.E."/>
            <person name="Kallscheuer N."/>
            <person name="Luecker S."/>
            <person name="Lage O.M."/>
            <person name="Pohl T."/>
            <person name="Merkel B.J."/>
            <person name="Hornburger P."/>
            <person name="Mueller R.-W."/>
            <person name="Bruemmer F."/>
            <person name="Labrenz M."/>
            <person name="Spormann A.M."/>
            <person name="Op den Camp H."/>
            <person name="Overmann J."/>
            <person name="Amann R."/>
            <person name="Jetten M.S.M."/>
            <person name="Mascher T."/>
            <person name="Medema M.H."/>
            <person name="Devos D.P."/>
            <person name="Kaster A.-K."/>
            <person name="Ovreas L."/>
            <person name="Rohde M."/>
            <person name="Galperin M.Y."/>
            <person name="Jogler C."/>
        </authorList>
    </citation>
    <scope>NUCLEOTIDE SEQUENCE [LARGE SCALE GENOMIC DNA]</scope>
    <source>
        <strain evidence="2 3">Pan241w</strain>
    </source>
</reference>
<dbReference type="InterPro" id="IPR011990">
    <property type="entry name" value="TPR-like_helical_dom_sf"/>
</dbReference>
<feature type="compositionally biased region" description="Polar residues" evidence="1">
    <location>
        <begin position="34"/>
        <end position="52"/>
    </location>
</feature>
<evidence type="ECO:0000313" key="2">
    <source>
        <dbReference type="EMBL" id="QDT40765.1"/>
    </source>
</evidence>
<dbReference type="KEGG" id="gaz:Pan241w_08240"/>
<dbReference type="EMBL" id="CP036269">
    <property type="protein sequence ID" value="QDT40765.1"/>
    <property type="molecule type" value="Genomic_DNA"/>
</dbReference>
<dbReference type="AlphaFoldDB" id="A0A517RA60"/>
<feature type="region of interest" description="Disordered" evidence="1">
    <location>
        <begin position="34"/>
        <end position="60"/>
    </location>
</feature>
<dbReference type="PANTHER" id="PTHR47003">
    <property type="entry name" value="OS01G0970900 PROTEIN"/>
    <property type="match status" value="1"/>
</dbReference>
<accession>A0A517RA60</accession>
<protein>
    <recommendedName>
        <fullName evidence="4">Tetratricopeptide repeat protein</fullName>
    </recommendedName>
</protein>
<gene>
    <name evidence="2" type="ORF">Pan241w_08240</name>
</gene>
<dbReference type="GO" id="GO:0008380">
    <property type="term" value="P:RNA splicing"/>
    <property type="evidence" value="ECO:0007669"/>
    <property type="project" value="InterPro"/>
</dbReference>
<evidence type="ECO:0008006" key="4">
    <source>
        <dbReference type="Google" id="ProtNLM"/>
    </source>
</evidence>
<sequence length="724" mass="82606">MDRNTSPHFKRQSLLCFICLCLLTGCETKEEVSTPSISTKVNSSKTTHTNGAPDQAPQPWQTPEDLLLFVTRHQPSGYEKDFDLVQTAVACVDAEDLSYASRTVRLIRMPELQEKAQKRQILKLIYTDRNAQALKLVEKMDSPTERGRAQHRIASKMIKDGAVTQARSIVKQMTDLNSKYKVVQLLSRTLKTEADIEQALKESRSQLAEERELTVCCVAVRRANQNQIPQATALLRELRSAEYQQIAAGTLARSQLKAGQIGSAMSLVLQGVVDPYDSLRDDISRQLMNSNNIEQAIQVAQEMEYLKYQTSAIYYIADKLLELDQPQRAQEVMLLVNKTSQTQQEEKERFYSLASFAGRLLEQGHLDQIKDYATHVDIEVFRHYKFFEKLIEAQLLQGDLEQALQLTETFPQADIYAAASFQLANQGKFDQAREIALKIKDGYHRSAALAPLVVQLLKANQLDQAFEVLQKMDDTGFQCTGPESRQYHNSPHHWHSDKRVYEKMIEKLLEANQPERALAVTQLLNEQKEQSVYTGYLCEQLIKREKYQEAYDVALNFSAETKYQARVLRTTYIALQKAIERQWARELTQQTPIPELKAELHLKLASKFQELQDQPESRKELLAAKNMIKKLEQTRLNPECARELVSALIEAGELTQAAQIACRIEDKLEKLPALYAVTQELTKGTPLEYKPYSKGTIRDHKLKPTFTPEEKQLARQIVDAINAN</sequence>